<gene>
    <name evidence="2" type="ORF">E6C27_scaffold103G00230</name>
</gene>
<dbReference type="OrthoDB" id="1841377at2759"/>
<protein>
    <submittedName>
        <fullName evidence="2">Heat shock cognate 70 kDa protein 2-like isoform X1</fullName>
    </submittedName>
</protein>
<dbReference type="InterPro" id="IPR046349">
    <property type="entry name" value="C1-like_sf"/>
</dbReference>
<keyword evidence="1" id="KW-0472">Membrane</keyword>
<dbReference type="STRING" id="1194695.A0A5A7T0A0"/>
<dbReference type="Proteomes" id="UP000321393">
    <property type="component" value="Unassembled WGS sequence"/>
</dbReference>
<accession>A0A5A7T0A0</accession>
<feature type="transmembrane region" description="Helical" evidence="1">
    <location>
        <begin position="146"/>
        <end position="167"/>
    </location>
</feature>
<evidence type="ECO:0000313" key="2">
    <source>
        <dbReference type="EMBL" id="KAA0034895.1"/>
    </source>
</evidence>
<organism evidence="2 3">
    <name type="scientific">Cucumis melo var. makuwa</name>
    <name type="common">Oriental melon</name>
    <dbReference type="NCBI Taxonomy" id="1194695"/>
    <lineage>
        <taxon>Eukaryota</taxon>
        <taxon>Viridiplantae</taxon>
        <taxon>Streptophyta</taxon>
        <taxon>Embryophyta</taxon>
        <taxon>Tracheophyta</taxon>
        <taxon>Spermatophyta</taxon>
        <taxon>Magnoliopsida</taxon>
        <taxon>eudicotyledons</taxon>
        <taxon>Gunneridae</taxon>
        <taxon>Pentapetalae</taxon>
        <taxon>rosids</taxon>
        <taxon>fabids</taxon>
        <taxon>Cucurbitales</taxon>
        <taxon>Cucurbitaceae</taxon>
        <taxon>Benincaseae</taxon>
        <taxon>Cucumis</taxon>
    </lineage>
</organism>
<sequence>MVVNFLTTPPKACHKHCKRLCDACRKPINDFMYHCKKDDLDLHPCCRNLKREYKIKGEEQQQQQELEFILHKNMKQKCLWCNKKSIKEGDHSNGWSYISKCNKYHVHVACVTEMFLEEWNNKNETINKINYNVKEENLKALALHKILNLLLFVGLYFVCVIVVHIRCQPERQYFRHRLPDLRFPVLQTPPPNPFLQIDQIHCPAQSARSSSPFVV</sequence>
<dbReference type="PANTHER" id="PTHR46477:SF5">
    <property type="entry name" value="PHORBOL-ESTER_DAG-TYPE DOMAIN-CONTAINING PROTEIN"/>
    <property type="match status" value="1"/>
</dbReference>
<dbReference type="SUPFAM" id="SSF57889">
    <property type="entry name" value="Cysteine-rich domain"/>
    <property type="match status" value="1"/>
</dbReference>
<keyword evidence="2" id="KW-0346">Stress response</keyword>
<reference evidence="2 3" key="1">
    <citation type="submission" date="2019-08" db="EMBL/GenBank/DDBJ databases">
        <title>Draft genome sequences of two oriental melons (Cucumis melo L. var makuwa).</title>
        <authorList>
            <person name="Kwon S.-Y."/>
        </authorList>
    </citation>
    <scope>NUCLEOTIDE SEQUENCE [LARGE SCALE GENOMIC DNA]</scope>
    <source>
        <strain evidence="3">cv. SW 3</strain>
        <tissue evidence="2">Leaf</tissue>
    </source>
</reference>
<proteinExistence type="predicted"/>
<comment type="caution">
    <text evidence="2">The sequence shown here is derived from an EMBL/GenBank/DDBJ whole genome shotgun (WGS) entry which is preliminary data.</text>
</comment>
<keyword evidence="1" id="KW-1133">Transmembrane helix</keyword>
<evidence type="ECO:0000313" key="3">
    <source>
        <dbReference type="Proteomes" id="UP000321393"/>
    </source>
</evidence>
<keyword evidence="1" id="KW-0812">Transmembrane</keyword>
<dbReference type="AlphaFoldDB" id="A0A5A7T0A0"/>
<name>A0A5A7T0A0_CUCMM</name>
<dbReference type="PANTHER" id="PTHR46477">
    <property type="entry name" value="CYSTEINE/HISTIDINE-RICH C1 DOMAIN FAMILY PROTEIN"/>
    <property type="match status" value="1"/>
</dbReference>
<dbReference type="EMBL" id="SSTE01020233">
    <property type="protein sequence ID" value="KAA0034895.1"/>
    <property type="molecule type" value="Genomic_DNA"/>
</dbReference>
<evidence type="ECO:0000256" key="1">
    <source>
        <dbReference type="SAM" id="Phobius"/>
    </source>
</evidence>